<reference evidence="3" key="1">
    <citation type="journal article" date="2017" name="Nat. Microbiol.">
        <title>Global analysis of biosynthetic gene clusters reveals vast potential of secondary metabolite production in Penicillium species.</title>
        <authorList>
            <person name="Nielsen J.C."/>
            <person name="Grijseels S."/>
            <person name="Prigent S."/>
            <person name="Ji B."/>
            <person name="Dainat J."/>
            <person name="Nielsen K.F."/>
            <person name="Frisvad J.C."/>
            <person name="Workman M."/>
            <person name="Nielsen J."/>
        </authorList>
    </citation>
    <scope>NUCLEOTIDE SEQUENCE [LARGE SCALE GENOMIC DNA]</scope>
    <source>
        <strain evidence="3">IBT 29525</strain>
    </source>
</reference>
<dbReference type="EMBL" id="MDYO01000214">
    <property type="protein sequence ID" value="OQD81532.1"/>
    <property type="molecule type" value="Genomic_DNA"/>
</dbReference>
<comment type="caution">
    <text evidence="2">The sequence shown here is derived from an EMBL/GenBank/DDBJ whole genome shotgun (WGS) entry which is preliminary data.</text>
</comment>
<dbReference type="InterPro" id="IPR043502">
    <property type="entry name" value="DNA/RNA_pol_sf"/>
</dbReference>
<dbReference type="Gene3D" id="3.30.70.270">
    <property type="match status" value="1"/>
</dbReference>
<dbReference type="InterPro" id="IPR000477">
    <property type="entry name" value="RT_dom"/>
</dbReference>
<dbReference type="AlphaFoldDB" id="A0A1V6PXU5"/>
<dbReference type="FunFam" id="3.30.70.270:FF:000003">
    <property type="entry name" value="Transposon Ty3-G Gag-Pol polyprotein"/>
    <property type="match status" value="1"/>
</dbReference>
<keyword evidence="3" id="KW-1185">Reference proteome</keyword>
<organism evidence="2 3">
    <name type="scientific">Penicillium solitum</name>
    <dbReference type="NCBI Taxonomy" id="60172"/>
    <lineage>
        <taxon>Eukaryota</taxon>
        <taxon>Fungi</taxon>
        <taxon>Dikarya</taxon>
        <taxon>Ascomycota</taxon>
        <taxon>Pezizomycotina</taxon>
        <taxon>Eurotiomycetes</taxon>
        <taxon>Eurotiomycetidae</taxon>
        <taxon>Eurotiales</taxon>
        <taxon>Aspergillaceae</taxon>
        <taxon>Penicillium</taxon>
    </lineage>
</organism>
<dbReference type="Pfam" id="PF00078">
    <property type="entry name" value="RVT_1"/>
    <property type="match status" value="1"/>
</dbReference>
<dbReference type="PANTHER" id="PTHR33064">
    <property type="entry name" value="POL PROTEIN"/>
    <property type="match status" value="1"/>
</dbReference>
<dbReference type="PANTHER" id="PTHR33064:SF37">
    <property type="entry name" value="RIBONUCLEASE H"/>
    <property type="match status" value="1"/>
</dbReference>
<feature type="domain" description="Reverse transcriptase" evidence="1">
    <location>
        <begin position="1"/>
        <end position="56"/>
    </location>
</feature>
<gene>
    <name evidence="2" type="ORF">PENSOL_c215G11539</name>
</gene>
<dbReference type="InterPro" id="IPR051320">
    <property type="entry name" value="Viral_Replic_Matur_Polypro"/>
</dbReference>
<feature type="non-terminal residue" evidence="2">
    <location>
        <position position="82"/>
    </location>
</feature>
<sequence length="82" mass="9557">SVVVYLDDILVYSRTLEEHYTHLEEVLQCLREQKLFAKPKKCVFVTKELEFCGHVIGDGKVHAVTMKLDVIKEWPRPTNVNE</sequence>
<dbReference type="Proteomes" id="UP000191612">
    <property type="component" value="Unassembled WGS sequence"/>
</dbReference>
<dbReference type="SUPFAM" id="SSF56672">
    <property type="entry name" value="DNA/RNA polymerases"/>
    <property type="match status" value="1"/>
</dbReference>
<protein>
    <recommendedName>
        <fullName evidence="1">Reverse transcriptase domain-containing protein</fullName>
    </recommendedName>
</protein>
<dbReference type="STRING" id="60172.A0A1V6PXU5"/>
<dbReference type="InterPro" id="IPR043128">
    <property type="entry name" value="Rev_trsase/Diguanyl_cyclase"/>
</dbReference>
<accession>A0A1V6PXU5</accession>
<feature type="non-terminal residue" evidence="2">
    <location>
        <position position="1"/>
    </location>
</feature>
<proteinExistence type="predicted"/>
<name>A0A1V6PXU5_9EURO</name>
<evidence type="ECO:0000259" key="1">
    <source>
        <dbReference type="PROSITE" id="PS50878"/>
    </source>
</evidence>
<evidence type="ECO:0000313" key="2">
    <source>
        <dbReference type="EMBL" id="OQD81532.1"/>
    </source>
</evidence>
<dbReference type="PROSITE" id="PS50878">
    <property type="entry name" value="RT_POL"/>
    <property type="match status" value="1"/>
</dbReference>
<evidence type="ECO:0000313" key="3">
    <source>
        <dbReference type="Proteomes" id="UP000191612"/>
    </source>
</evidence>